<evidence type="ECO:0000256" key="7">
    <source>
        <dbReference type="ARBA" id="ARBA00023136"/>
    </source>
</evidence>
<dbReference type="FunFam" id="3.30.1360.220:FF:000001">
    <property type="entry name" value="Zinc finger, FYVE domain-containing 9a"/>
    <property type="match status" value="1"/>
</dbReference>
<feature type="compositionally biased region" description="Basic and acidic residues" evidence="10">
    <location>
        <begin position="260"/>
        <end position="269"/>
    </location>
</feature>
<name>A0A9D3Q8Y9_MEGAT</name>
<dbReference type="Gene3D" id="3.30.40.10">
    <property type="entry name" value="Zinc/RING finger domain, C3HC4 (zinc finger)"/>
    <property type="match status" value="1"/>
</dbReference>
<dbReference type="PANTHER" id="PTHR46319">
    <property type="entry name" value="ZINC FINGER FYVE DOMAIN-CONTAINING PROTEIN"/>
    <property type="match status" value="1"/>
</dbReference>
<dbReference type="Proteomes" id="UP001046870">
    <property type="component" value="Chromosome 4"/>
</dbReference>
<evidence type="ECO:0000256" key="6">
    <source>
        <dbReference type="ARBA" id="ARBA00022833"/>
    </source>
</evidence>
<keyword evidence="7 8" id="KW-0472">Membrane</keyword>
<evidence type="ECO:0000256" key="3">
    <source>
        <dbReference type="ARBA" id="ARBA00022723"/>
    </source>
</evidence>
<dbReference type="SMART" id="SM01422">
    <property type="entry name" value="SARA"/>
    <property type="match status" value="1"/>
</dbReference>
<keyword evidence="3 8" id="KW-0479">Metal-binding</keyword>
<dbReference type="Gene3D" id="3.30.1360.220">
    <property type="entry name" value="Domain of unknown function (DUF3480), N-terminal subdomain"/>
    <property type="match status" value="1"/>
</dbReference>
<feature type="compositionally biased region" description="Basic and acidic residues" evidence="10">
    <location>
        <begin position="603"/>
        <end position="613"/>
    </location>
</feature>
<dbReference type="Pfam" id="PF11979">
    <property type="entry name" value="SARA_C"/>
    <property type="match status" value="1"/>
</dbReference>
<dbReference type="OrthoDB" id="5872154at2759"/>
<dbReference type="EMBL" id="JAFDVH010000004">
    <property type="protein sequence ID" value="KAG7481280.1"/>
    <property type="molecule type" value="Genomic_DNA"/>
</dbReference>
<gene>
    <name evidence="12" type="ORF">MATL_G00065000</name>
</gene>
<feature type="compositionally biased region" description="Low complexity" evidence="10">
    <location>
        <begin position="927"/>
        <end position="941"/>
    </location>
</feature>
<feature type="compositionally biased region" description="Low complexity" evidence="10">
    <location>
        <begin position="488"/>
        <end position="499"/>
    </location>
</feature>
<keyword evidence="5 9" id="KW-0863">Zinc-finger</keyword>
<evidence type="ECO:0000313" key="12">
    <source>
        <dbReference type="EMBL" id="KAG7481280.1"/>
    </source>
</evidence>
<dbReference type="PROSITE" id="PS50178">
    <property type="entry name" value="ZF_FYVE"/>
    <property type="match status" value="1"/>
</dbReference>
<keyword evidence="13" id="KW-1185">Reference proteome</keyword>
<keyword evidence="6" id="KW-0862">Zinc</keyword>
<dbReference type="InterPro" id="IPR011011">
    <property type="entry name" value="Znf_FYVE_PHD"/>
</dbReference>
<evidence type="ECO:0000256" key="4">
    <source>
        <dbReference type="ARBA" id="ARBA00022753"/>
    </source>
</evidence>
<comment type="caution">
    <text evidence="12">The sequence shown here is derived from an EMBL/GenBank/DDBJ whole genome shotgun (WGS) entry which is preliminary data.</text>
</comment>
<dbReference type="SMART" id="SM01421">
    <property type="entry name" value="DUF3480"/>
    <property type="match status" value="1"/>
</dbReference>
<dbReference type="SMART" id="SM00064">
    <property type="entry name" value="FYVE"/>
    <property type="match status" value="1"/>
</dbReference>
<dbReference type="PIRSF" id="PIRSF037289">
    <property type="entry name" value="SARA/endofin"/>
    <property type="match status" value="1"/>
</dbReference>
<feature type="region of interest" description="Disordered" evidence="10">
    <location>
        <begin position="379"/>
        <end position="399"/>
    </location>
</feature>
<feature type="compositionally biased region" description="Basic and acidic residues" evidence="10">
    <location>
        <begin position="543"/>
        <end position="562"/>
    </location>
</feature>
<proteinExistence type="predicted"/>
<evidence type="ECO:0000313" key="13">
    <source>
        <dbReference type="Proteomes" id="UP001046870"/>
    </source>
</evidence>
<feature type="region of interest" description="Disordered" evidence="10">
    <location>
        <begin position="469"/>
        <end position="660"/>
    </location>
</feature>
<dbReference type="Gene3D" id="3.30.500.40">
    <property type="match status" value="1"/>
</dbReference>
<evidence type="ECO:0000256" key="1">
    <source>
        <dbReference type="ARBA" id="ARBA00022490"/>
    </source>
</evidence>
<dbReference type="GO" id="GO:0005545">
    <property type="term" value="F:1-phosphatidylinositol binding"/>
    <property type="evidence" value="ECO:0007669"/>
    <property type="project" value="UniProtKB-ARBA"/>
</dbReference>
<feature type="compositionally biased region" description="Basic and acidic residues" evidence="10">
    <location>
        <begin position="292"/>
        <end position="306"/>
    </location>
</feature>
<dbReference type="InterPro" id="IPR013083">
    <property type="entry name" value="Znf_RING/FYVE/PHD"/>
</dbReference>
<dbReference type="InterPro" id="IPR035438">
    <property type="entry name" value="SARA/endofin"/>
</dbReference>
<organism evidence="12 13">
    <name type="scientific">Megalops atlanticus</name>
    <name type="common">Tarpon</name>
    <name type="synonym">Clupea gigantea</name>
    <dbReference type="NCBI Taxonomy" id="7932"/>
    <lineage>
        <taxon>Eukaryota</taxon>
        <taxon>Metazoa</taxon>
        <taxon>Chordata</taxon>
        <taxon>Craniata</taxon>
        <taxon>Vertebrata</taxon>
        <taxon>Euteleostomi</taxon>
        <taxon>Actinopterygii</taxon>
        <taxon>Neopterygii</taxon>
        <taxon>Teleostei</taxon>
        <taxon>Elopiformes</taxon>
        <taxon>Megalopidae</taxon>
        <taxon>Megalops</taxon>
    </lineage>
</organism>
<dbReference type="FunFam" id="4.10.720.10:FF:000001">
    <property type="entry name" value="Zinc finger, FYVE domain-containing 9a"/>
    <property type="match status" value="1"/>
</dbReference>
<feature type="domain" description="FYVE-type" evidence="11">
    <location>
        <begin position="748"/>
        <end position="806"/>
    </location>
</feature>
<reference evidence="12" key="1">
    <citation type="submission" date="2021-01" db="EMBL/GenBank/DDBJ databases">
        <authorList>
            <person name="Zahm M."/>
            <person name="Roques C."/>
            <person name="Cabau C."/>
            <person name="Klopp C."/>
            <person name="Donnadieu C."/>
            <person name="Jouanno E."/>
            <person name="Lampietro C."/>
            <person name="Louis A."/>
            <person name="Herpin A."/>
            <person name="Echchiki A."/>
            <person name="Berthelot C."/>
            <person name="Parey E."/>
            <person name="Roest-Crollius H."/>
            <person name="Braasch I."/>
            <person name="Postlethwait J."/>
            <person name="Bobe J."/>
            <person name="Montfort J."/>
            <person name="Bouchez O."/>
            <person name="Begum T."/>
            <person name="Mejri S."/>
            <person name="Adams A."/>
            <person name="Chen W.-J."/>
            <person name="Guiguen Y."/>
        </authorList>
    </citation>
    <scope>NUCLEOTIDE SEQUENCE</scope>
    <source>
        <strain evidence="12">YG-15Mar2019-1</strain>
        <tissue evidence="12">Brain</tissue>
    </source>
</reference>
<feature type="compositionally biased region" description="Acidic residues" evidence="10">
    <location>
        <begin position="240"/>
        <end position="259"/>
    </location>
</feature>
<feature type="region of interest" description="Disordered" evidence="10">
    <location>
        <begin position="230"/>
        <end position="357"/>
    </location>
</feature>
<keyword evidence="2" id="KW-0597">Phosphoprotein</keyword>
<dbReference type="SUPFAM" id="SSF57903">
    <property type="entry name" value="FYVE/PHD zinc finger"/>
    <property type="match status" value="1"/>
</dbReference>
<dbReference type="InterPro" id="IPR037145">
    <property type="entry name" value="SARA_Smad-bd_sf"/>
</dbReference>
<dbReference type="PANTHER" id="PTHR46319:SF1">
    <property type="entry name" value="ZINC FINGER FYVE DOMAIN-CONTAINING PROTEIN 16"/>
    <property type="match status" value="1"/>
</dbReference>
<keyword evidence="1 8" id="KW-0963">Cytoplasm</keyword>
<evidence type="ECO:0000259" key="11">
    <source>
        <dbReference type="PROSITE" id="PS50178"/>
    </source>
</evidence>
<dbReference type="Pfam" id="PF01363">
    <property type="entry name" value="FYVE"/>
    <property type="match status" value="1"/>
</dbReference>
<dbReference type="FunFam" id="3.30.40.10:FF:000084">
    <property type="entry name" value="Zinc finger, FYVE domain-containing 9b"/>
    <property type="match status" value="1"/>
</dbReference>
<accession>A0A9D3Q8Y9</accession>
<dbReference type="InterPro" id="IPR024608">
    <property type="entry name" value="SARA-like_SBD"/>
</dbReference>
<evidence type="ECO:0000256" key="5">
    <source>
        <dbReference type="ARBA" id="ARBA00022771"/>
    </source>
</evidence>
<dbReference type="CDD" id="cd15729">
    <property type="entry name" value="FYVE_endofin"/>
    <property type="match status" value="1"/>
</dbReference>
<feature type="region of interest" description="Disordered" evidence="10">
    <location>
        <begin position="888"/>
        <end position="942"/>
    </location>
</feature>
<evidence type="ECO:0000256" key="8">
    <source>
        <dbReference type="PIRNR" id="PIRNR037289"/>
    </source>
</evidence>
<sequence length="1501" mass="161381">MDRFFRAAVCDLDRLLDDFEQNAEDLNCRATAAAPCSSIFPGPSHNSPQCFVPETSSTSSAVPDVNSLRYGSSVTYSDPVPTCSLYPGEEEAEGKCLTGVDLLSSVDCRAADSGVPPCPEGAPKPVCDLVSDTGPSLLFQANGHDAFKELDIAERQLEEGLLVDFDSPVLSPSVNSLKAGEGWLGQASQEQGNGHAVTEGHLASLGLLDIILPIATAESVGELQGVATVSQSEALGSSERDEEVEEEEEEEKDEDDEVEVLQHGEHFEGDGVPPSTEAVSLDSDPQEEGVEEREGVVDALDHREAEETGGQKSDEEQQELNQGRRLGHGGGLDSLSPSALLEDSCIPSSSPHKEMDCIPSYSSATVSICGSLIDSAERMGMGKEEEGADSDPCLAGDSSLTEGQVQRTFSVDDVVNHVSHAGVLAAPESNVDESVSEAYPKVTLVSHLTPTPTSLETPKACLSLVEKVDSEGSLPPDGSLSPEPLPDFPFMDDFPPESEQVPVLVTDEDLDAFLQEQAESDTSGKPTEKHADEGFSEMNGDLEESHDLSPDYKDSGFEKREFGNSTGTDTEGFDAKPSSEATDDEDSYFSSPSLDQSPCEAELVDRSNQEKESCSTPGQVPPVGSQHPCFGGARPKQLQFSQPPRMSLTRESDGREMSENLDGSAVKEVTANEVHTVPPAAVPSHSATSPGHAHQDRYENSFYCEEVSEPPPSPCTPEDTVREETAALDWPVRDDQGVGSRPPSWVPDAEAPNCMNCTQRFTFTRRRHHCRACGKVYCATCCSRKCQLKYLERTARVCVVCYDTIHRAPVQAFERMMSPTGPSPNPSVPSEYCSTIPPMQQARASGTLGSPPPTVMVPVSVLKQPGSERRVWFADGLLPNGELADTAKLSTGGKRGSQDLSSVTLVPPVVKSKPAPLPAETRRGRAEAAGAPSGSAGAPEGVPRPLVSGPWDYSLLCRVAGCVEKAGSLLPEDEEGLPPLLIITEEDSGGDVLVEERPSPSQILLLLEEGGPCPLTFVLNANLLVNIKLVSYCGRKCWCFSSNGLQGVGQQELVFVIVCLPEENSVPKDIFSLYARIYQDAQSGRFVEDLGSVMFTESFLGSREHGGFLFFAPTLQPLEGLAVPPTTFLCGVLVHKLEVPWAKVFPLRLLLRLGAEYSAYPSPLVSVRSRRAVFGETGHTIMNLLADLRNYQYSLPVVEGLHIHMEMGNSYIHIPKAKVTEMLKVVNSANEHVISVGASFSREADSHLVCFQNDDGNYQTQANSMPGTTRKVTGASFVVFNGALKASSGFIAKSSIVEDGLMVQIPPDTMEALRQAIREQRDFQIPCGRADSVEARENINVCWVDRPLLTNSGMSSPVDGRSLEGALRVRMEHDAEFEMDGKAIKCTEVFYLPRNPGGCVSAVPPPDGQFAREVATAACAALCPNLTVLKDSGINRLALRVSTDADMVEYQAGSGGRLLPQRYMNDLDGSLIPVIHGGGSTNVPQEPVEMELTFYITESLC</sequence>
<dbReference type="InterPro" id="IPR022557">
    <property type="entry name" value="SARA-like_C"/>
</dbReference>
<dbReference type="InterPro" id="IPR017455">
    <property type="entry name" value="Znf_FYVE-rel"/>
</dbReference>
<dbReference type="GO" id="GO:0005829">
    <property type="term" value="C:cytosol"/>
    <property type="evidence" value="ECO:0007669"/>
    <property type="project" value="UniProtKB-UniRule"/>
</dbReference>
<dbReference type="GO" id="GO:0016197">
    <property type="term" value="P:endosomal transport"/>
    <property type="evidence" value="ECO:0007669"/>
    <property type="project" value="TreeGrafter"/>
</dbReference>
<evidence type="ECO:0000256" key="10">
    <source>
        <dbReference type="SAM" id="MobiDB-lite"/>
    </source>
</evidence>
<comment type="subcellular location">
    <subcellularLocation>
        <location evidence="8">Cytoplasm</location>
    </subcellularLocation>
    <subcellularLocation>
        <location evidence="8">Early endosome membrane</location>
    </subcellularLocation>
</comment>
<keyword evidence="4 8" id="KW-0967">Endosome</keyword>
<evidence type="ECO:0000256" key="9">
    <source>
        <dbReference type="PROSITE-ProRule" id="PRU00091"/>
    </source>
</evidence>
<dbReference type="Gene3D" id="4.10.720.10">
    <property type="entry name" value="Smad anchor for receptor activation, Smad-binding domain"/>
    <property type="match status" value="1"/>
</dbReference>
<dbReference type="Pfam" id="PF11409">
    <property type="entry name" value="SARA"/>
    <property type="match status" value="1"/>
</dbReference>
<dbReference type="GO" id="GO:0008270">
    <property type="term" value="F:zinc ion binding"/>
    <property type="evidence" value="ECO:0007669"/>
    <property type="project" value="UniProtKB-KW"/>
</dbReference>
<protein>
    <recommendedName>
        <fullName evidence="8">Zinc finger FYVE domain-containing protein</fullName>
    </recommendedName>
</protein>
<feature type="compositionally biased region" description="Basic and acidic residues" evidence="10">
    <location>
        <begin position="648"/>
        <end position="658"/>
    </location>
</feature>
<dbReference type="GO" id="GO:0031901">
    <property type="term" value="C:early endosome membrane"/>
    <property type="evidence" value="ECO:0007669"/>
    <property type="project" value="UniProtKB-SubCell"/>
</dbReference>
<dbReference type="InterPro" id="IPR000306">
    <property type="entry name" value="Znf_FYVE"/>
</dbReference>
<evidence type="ECO:0000256" key="2">
    <source>
        <dbReference type="ARBA" id="ARBA00022553"/>
    </source>
</evidence>